<dbReference type="EMBL" id="RAPN01000001">
    <property type="protein sequence ID" value="RKD90214.1"/>
    <property type="molecule type" value="Genomic_DNA"/>
</dbReference>
<proteinExistence type="predicted"/>
<organism evidence="2 3">
    <name type="scientific">Mangrovibacterium diazotrophicum</name>
    <dbReference type="NCBI Taxonomy" id="1261403"/>
    <lineage>
        <taxon>Bacteria</taxon>
        <taxon>Pseudomonadati</taxon>
        <taxon>Bacteroidota</taxon>
        <taxon>Bacteroidia</taxon>
        <taxon>Marinilabiliales</taxon>
        <taxon>Prolixibacteraceae</taxon>
        <taxon>Mangrovibacterium</taxon>
    </lineage>
</organism>
<dbReference type="SUPFAM" id="SSF54427">
    <property type="entry name" value="NTF2-like"/>
    <property type="match status" value="1"/>
</dbReference>
<feature type="domain" description="SnoaL-like" evidence="1">
    <location>
        <begin position="11"/>
        <end position="115"/>
    </location>
</feature>
<name>A0A419W435_9BACT</name>
<accession>A0A419W435</accession>
<dbReference type="InterPro" id="IPR037401">
    <property type="entry name" value="SnoaL-like"/>
</dbReference>
<protein>
    <recommendedName>
        <fullName evidence="1">SnoaL-like domain-containing protein</fullName>
    </recommendedName>
</protein>
<gene>
    <name evidence="2" type="ORF">BC643_0550</name>
</gene>
<dbReference type="InterPro" id="IPR032710">
    <property type="entry name" value="NTF2-like_dom_sf"/>
</dbReference>
<comment type="caution">
    <text evidence="2">The sequence shown here is derived from an EMBL/GenBank/DDBJ whole genome shotgun (WGS) entry which is preliminary data.</text>
</comment>
<evidence type="ECO:0000259" key="1">
    <source>
        <dbReference type="Pfam" id="PF12680"/>
    </source>
</evidence>
<evidence type="ECO:0000313" key="2">
    <source>
        <dbReference type="EMBL" id="RKD90214.1"/>
    </source>
</evidence>
<dbReference type="Gene3D" id="3.10.450.50">
    <property type="match status" value="1"/>
</dbReference>
<evidence type="ECO:0000313" key="3">
    <source>
        <dbReference type="Proteomes" id="UP000283387"/>
    </source>
</evidence>
<dbReference type="Proteomes" id="UP000283387">
    <property type="component" value="Unassembled WGS sequence"/>
</dbReference>
<dbReference type="OrthoDB" id="7876517at2"/>
<dbReference type="RefSeq" id="WP_120271633.1">
    <property type="nucleotide sequence ID" value="NZ_RAPN01000001.1"/>
</dbReference>
<keyword evidence="3" id="KW-1185">Reference proteome</keyword>
<sequence length="129" mass="14461">MKNLEILKKGYQNFAEGNIEAVLSTWAEDIVWEECPGMPMVEGDGKIVGRNAVLEKILAKIPEYIDGFNLEIREFVDGGDKIVMVGYYNGTYKATGKKFHAQATHTWTMKDGKSVHFYQAVDTATIINP</sequence>
<dbReference type="PANTHER" id="PTHR41252:SF1">
    <property type="entry name" value="BLR2505 PROTEIN"/>
    <property type="match status" value="1"/>
</dbReference>
<dbReference type="AlphaFoldDB" id="A0A419W435"/>
<dbReference type="Pfam" id="PF12680">
    <property type="entry name" value="SnoaL_2"/>
    <property type="match status" value="1"/>
</dbReference>
<reference evidence="2 3" key="1">
    <citation type="submission" date="2018-09" db="EMBL/GenBank/DDBJ databases">
        <title>Genomic Encyclopedia of Archaeal and Bacterial Type Strains, Phase II (KMG-II): from individual species to whole genera.</title>
        <authorList>
            <person name="Goeker M."/>
        </authorList>
    </citation>
    <scope>NUCLEOTIDE SEQUENCE [LARGE SCALE GENOMIC DNA]</scope>
    <source>
        <strain evidence="2 3">DSM 27148</strain>
    </source>
</reference>
<dbReference type="PANTHER" id="PTHR41252">
    <property type="entry name" value="BLR2505 PROTEIN"/>
    <property type="match status" value="1"/>
</dbReference>